<dbReference type="GO" id="GO:0031012">
    <property type="term" value="C:extracellular matrix"/>
    <property type="evidence" value="ECO:0007669"/>
    <property type="project" value="InterPro"/>
</dbReference>
<feature type="domain" description="Peptidase metallopeptidase" evidence="14">
    <location>
        <begin position="40"/>
        <end position="206"/>
    </location>
</feature>
<evidence type="ECO:0000256" key="9">
    <source>
        <dbReference type="ARBA" id="ARBA00022737"/>
    </source>
</evidence>
<dbReference type="InterPro" id="IPR003995">
    <property type="entry name" value="RTX_toxin_determinant-A"/>
</dbReference>
<dbReference type="SUPFAM" id="SSF51120">
    <property type="entry name" value="beta-Roll"/>
    <property type="match status" value="1"/>
</dbReference>
<dbReference type="SUPFAM" id="SSF55486">
    <property type="entry name" value="Metalloproteases ('zincins'), catalytic domain"/>
    <property type="match status" value="1"/>
</dbReference>
<accession>A0A7W6IEL7</accession>
<dbReference type="InterPro" id="IPR024079">
    <property type="entry name" value="MetalloPept_cat_dom_sf"/>
</dbReference>
<dbReference type="Proteomes" id="UP000519439">
    <property type="component" value="Unassembled WGS sequence"/>
</dbReference>
<dbReference type="PRINTS" id="PR01488">
    <property type="entry name" value="RTXTOXINA"/>
</dbReference>
<keyword evidence="13" id="KW-0472">Membrane</keyword>
<keyword evidence="8" id="KW-0479">Metal-binding</keyword>
<evidence type="ECO:0000256" key="3">
    <source>
        <dbReference type="ARBA" id="ARBA00004613"/>
    </source>
</evidence>
<evidence type="ECO:0000256" key="4">
    <source>
        <dbReference type="ARBA" id="ARBA00009490"/>
    </source>
</evidence>
<dbReference type="PROSITE" id="PS00330">
    <property type="entry name" value="HEMOLYSIN_CALCIUM"/>
    <property type="match status" value="2"/>
</dbReference>
<evidence type="ECO:0000256" key="5">
    <source>
        <dbReference type="ARBA" id="ARBA00022525"/>
    </source>
</evidence>
<keyword evidence="7" id="KW-0645">Protease</keyword>
<dbReference type="Pfam" id="PF00413">
    <property type="entry name" value="Peptidase_M10"/>
    <property type="match status" value="1"/>
</dbReference>
<dbReference type="InterPro" id="IPR034033">
    <property type="entry name" value="Serralysin-like"/>
</dbReference>
<comment type="similarity">
    <text evidence="4">Belongs to the peptidase M10B family.</text>
</comment>
<comment type="caution">
    <text evidence="15">The sequence shown here is derived from an EMBL/GenBank/DDBJ whole genome shotgun (WGS) entry which is preliminary data.</text>
</comment>
<dbReference type="GO" id="GO:0005509">
    <property type="term" value="F:calcium ion binding"/>
    <property type="evidence" value="ECO:0007669"/>
    <property type="project" value="InterPro"/>
</dbReference>
<dbReference type="InterPro" id="IPR018511">
    <property type="entry name" value="Hemolysin-typ_Ca-bd_CS"/>
</dbReference>
<dbReference type="GO" id="GO:0005615">
    <property type="term" value="C:extracellular space"/>
    <property type="evidence" value="ECO:0007669"/>
    <property type="project" value="InterPro"/>
</dbReference>
<evidence type="ECO:0000313" key="15">
    <source>
        <dbReference type="EMBL" id="MBB4040042.1"/>
    </source>
</evidence>
<dbReference type="Gene3D" id="2.150.10.10">
    <property type="entry name" value="Serralysin-like metalloprotease, C-terminal"/>
    <property type="match status" value="1"/>
</dbReference>
<evidence type="ECO:0000256" key="8">
    <source>
        <dbReference type="ARBA" id="ARBA00022723"/>
    </source>
</evidence>
<evidence type="ECO:0000256" key="13">
    <source>
        <dbReference type="ARBA" id="ARBA00023136"/>
    </source>
</evidence>
<dbReference type="CDD" id="cd04277">
    <property type="entry name" value="ZnMc_serralysin_like"/>
    <property type="match status" value="1"/>
</dbReference>
<dbReference type="AlphaFoldDB" id="A0A7W6IEL7"/>
<dbReference type="SMART" id="SM00235">
    <property type="entry name" value="ZnMc"/>
    <property type="match status" value="1"/>
</dbReference>
<dbReference type="GO" id="GO:0004222">
    <property type="term" value="F:metalloendopeptidase activity"/>
    <property type="evidence" value="ECO:0007669"/>
    <property type="project" value="InterPro"/>
</dbReference>
<comment type="cofactor">
    <cofactor evidence="1">
        <name>Ca(2+)</name>
        <dbReference type="ChEBI" id="CHEBI:29108"/>
    </cofactor>
</comment>
<dbReference type="InterPro" id="IPR013858">
    <property type="entry name" value="Peptidase_M10B_C"/>
</dbReference>
<dbReference type="GO" id="GO:0016020">
    <property type="term" value="C:membrane"/>
    <property type="evidence" value="ECO:0007669"/>
    <property type="project" value="UniProtKB-SubCell"/>
</dbReference>
<keyword evidence="9" id="KW-0677">Repeat</keyword>
<keyword evidence="10 15" id="KW-0378">Hydrolase</keyword>
<comment type="subcellular location">
    <subcellularLocation>
        <location evidence="2">Membrane</location>
    </subcellularLocation>
    <subcellularLocation>
        <location evidence="3">Secreted</location>
    </subcellularLocation>
</comment>
<evidence type="ECO:0000256" key="1">
    <source>
        <dbReference type="ARBA" id="ARBA00001913"/>
    </source>
</evidence>
<evidence type="ECO:0000259" key="14">
    <source>
        <dbReference type="SMART" id="SM00235"/>
    </source>
</evidence>
<gene>
    <name evidence="15" type="ORF">GGR34_001693</name>
</gene>
<dbReference type="EC" id="3.4.24.40" evidence="15"/>
<dbReference type="InterPro" id="IPR050557">
    <property type="entry name" value="RTX_toxin/Mannuronan_C5-epim"/>
</dbReference>
<dbReference type="PANTHER" id="PTHR38340:SF1">
    <property type="entry name" value="S-LAYER PROTEIN"/>
    <property type="match status" value="1"/>
</dbReference>
<evidence type="ECO:0000256" key="11">
    <source>
        <dbReference type="ARBA" id="ARBA00022833"/>
    </source>
</evidence>
<dbReference type="PRINTS" id="PR00313">
    <property type="entry name" value="CABNDNGRPT"/>
</dbReference>
<dbReference type="GO" id="GO:0006508">
    <property type="term" value="P:proteolysis"/>
    <property type="evidence" value="ECO:0007669"/>
    <property type="project" value="UniProtKB-KW"/>
</dbReference>
<name>A0A7W6IEL7_9HYPH</name>
<dbReference type="InterPro" id="IPR006026">
    <property type="entry name" value="Peptidase_Metallo"/>
</dbReference>
<dbReference type="InterPro" id="IPR001343">
    <property type="entry name" value="Hemolysn_Ca-bd"/>
</dbReference>
<dbReference type="GO" id="GO:0090729">
    <property type="term" value="F:toxin activity"/>
    <property type="evidence" value="ECO:0007669"/>
    <property type="project" value="UniProtKB-KW"/>
</dbReference>
<dbReference type="RefSeq" id="WP_027315348.1">
    <property type="nucleotide sequence ID" value="NZ_JACIDC010000005.1"/>
</dbReference>
<dbReference type="EMBL" id="JACIDC010000005">
    <property type="protein sequence ID" value="MBB4040042.1"/>
    <property type="molecule type" value="Genomic_DNA"/>
</dbReference>
<sequence>MASPTQNYLDNNRVSSFAAGLATGLIYGQKWGSGSKGVGVSISWSVPQGTAWFANGYSSYSEQSQWYAFSPAEIQGATWAMNAWASISGITASRSDDNQTTVGEIRFAKSSYGPSGSAAHAYYPGSTPQAGDIWMSVGSWNTSGTEANRPGTYAYLTLLHEVGHALGLKHPFETSSYNSTRFDDRYDHYAMTVMSYTAASWSDSAWPDFFPTTPMYLDMLAIQHLYGRDTKTRVGNTTYTFSSGQKYWETIYDAGGTDTIVYKGLVGSVIDLRQGRFSSVGDAITFDDGRSMRNTVCIGPSVVIEHATGGSGSDTLIGNDAHNTLKGNSGADTLKGGAGNDRLFGGAGDDRLYGGQGQDKFCFNTRLSDEPSSRNVDRVMDFNPVSDVIYLEDAVFKGIKKGTLTKAAFAIGKAAKDSKDRIIYDKKTGDLFYDKDGAGASAQIKFALLAKNLKLTEKDFYIV</sequence>
<dbReference type="InterPro" id="IPR001818">
    <property type="entry name" value="Pept_M10_metallopeptidase"/>
</dbReference>
<evidence type="ECO:0000256" key="10">
    <source>
        <dbReference type="ARBA" id="ARBA00022801"/>
    </source>
</evidence>
<keyword evidence="5" id="KW-0964">Secreted</keyword>
<reference evidence="15 16" key="1">
    <citation type="submission" date="2020-08" db="EMBL/GenBank/DDBJ databases">
        <title>Genomic Encyclopedia of Type Strains, Phase IV (KMG-IV): sequencing the most valuable type-strain genomes for metagenomic binning, comparative biology and taxonomic classification.</title>
        <authorList>
            <person name="Goeker M."/>
        </authorList>
    </citation>
    <scope>NUCLEOTIDE SEQUENCE [LARGE SCALE GENOMIC DNA]</scope>
    <source>
        <strain evidence="15 16">DSM 15743</strain>
    </source>
</reference>
<dbReference type="InterPro" id="IPR011049">
    <property type="entry name" value="Serralysin-like_metalloprot_C"/>
</dbReference>
<evidence type="ECO:0000256" key="12">
    <source>
        <dbReference type="ARBA" id="ARBA00023026"/>
    </source>
</evidence>
<keyword evidence="6" id="KW-0800">Toxin</keyword>
<organism evidence="15 16">
    <name type="scientific">Microvirga flocculans</name>
    <dbReference type="NCBI Taxonomy" id="217168"/>
    <lineage>
        <taxon>Bacteria</taxon>
        <taxon>Pseudomonadati</taxon>
        <taxon>Pseudomonadota</taxon>
        <taxon>Alphaproteobacteria</taxon>
        <taxon>Hyphomicrobiales</taxon>
        <taxon>Methylobacteriaceae</taxon>
        <taxon>Microvirga</taxon>
    </lineage>
</organism>
<dbReference type="Pfam" id="PF00353">
    <property type="entry name" value="HemolysinCabind"/>
    <property type="match status" value="1"/>
</dbReference>
<dbReference type="Pfam" id="PF08548">
    <property type="entry name" value="Peptidase_M10_C"/>
    <property type="match status" value="1"/>
</dbReference>
<dbReference type="PANTHER" id="PTHR38340">
    <property type="entry name" value="S-LAYER PROTEIN"/>
    <property type="match status" value="1"/>
</dbReference>
<protein>
    <submittedName>
        <fullName evidence="15">Serralysin</fullName>
        <ecNumber evidence="15">3.4.24.40</ecNumber>
    </submittedName>
</protein>
<keyword evidence="12" id="KW-0843">Virulence</keyword>
<dbReference type="Gene3D" id="3.40.390.10">
    <property type="entry name" value="Collagenase (Catalytic Domain)"/>
    <property type="match status" value="1"/>
</dbReference>
<keyword evidence="11" id="KW-0862">Zinc</keyword>
<keyword evidence="16" id="KW-1185">Reference proteome</keyword>
<evidence type="ECO:0000256" key="2">
    <source>
        <dbReference type="ARBA" id="ARBA00004370"/>
    </source>
</evidence>
<evidence type="ECO:0000256" key="7">
    <source>
        <dbReference type="ARBA" id="ARBA00022670"/>
    </source>
</evidence>
<dbReference type="GO" id="GO:0008270">
    <property type="term" value="F:zinc ion binding"/>
    <property type="evidence" value="ECO:0007669"/>
    <property type="project" value="InterPro"/>
</dbReference>
<proteinExistence type="inferred from homology"/>
<evidence type="ECO:0000256" key="6">
    <source>
        <dbReference type="ARBA" id="ARBA00022656"/>
    </source>
</evidence>
<evidence type="ECO:0000313" key="16">
    <source>
        <dbReference type="Proteomes" id="UP000519439"/>
    </source>
</evidence>